<evidence type="ECO:0000313" key="2">
    <source>
        <dbReference type="EMBL" id="GHE15563.1"/>
    </source>
</evidence>
<reference evidence="2" key="1">
    <citation type="journal article" date="2014" name="Int. J. Syst. Evol. Microbiol.">
        <title>Complete genome sequence of Corynebacterium casei LMG S-19264T (=DSM 44701T), isolated from a smear-ripened cheese.</title>
        <authorList>
            <consortium name="US DOE Joint Genome Institute (JGI-PGF)"/>
            <person name="Walter F."/>
            <person name="Albersmeier A."/>
            <person name="Kalinowski J."/>
            <person name="Ruckert C."/>
        </authorList>
    </citation>
    <scope>NUCLEOTIDE SEQUENCE</scope>
    <source>
        <strain evidence="2">JCM 4714</strain>
    </source>
</reference>
<keyword evidence="3" id="KW-1185">Reference proteome</keyword>
<gene>
    <name evidence="2" type="ORF">GCM10010339_90650</name>
</gene>
<feature type="region of interest" description="Disordered" evidence="1">
    <location>
        <begin position="176"/>
        <end position="208"/>
    </location>
</feature>
<accession>A0A918YT20</accession>
<dbReference type="EMBL" id="BMVG01000064">
    <property type="protein sequence ID" value="GHE15563.1"/>
    <property type="molecule type" value="Genomic_DNA"/>
</dbReference>
<organism evidence="2 3">
    <name type="scientific">Streptomyces alanosinicus</name>
    <dbReference type="NCBI Taxonomy" id="68171"/>
    <lineage>
        <taxon>Bacteria</taxon>
        <taxon>Bacillati</taxon>
        <taxon>Actinomycetota</taxon>
        <taxon>Actinomycetes</taxon>
        <taxon>Kitasatosporales</taxon>
        <taxon>Streptomycetaceae</taxon>
        <taxon>Streptomyces</taxon>
    </lineage>
</organism>
<sequence>MCWPPGPISGRRGAGYSADRACWALGVPHGLLHTLFQLVSAVVGGFGMRGDGRLSGLRRLAPAEQLGVVVVTGEAGELRAFLLGEGGFTPHPPRHGDLDAYPWQAAIDALSVRVTGSTRAGCHGPGESAMPFPGAQLGGRAVPRGRDIRVTRAVCRLAGSAVLSLRGHPVSSRDIPACADDDGPLQVTSAQAADPPREGIPRCDILSR</sequence>
<evidence type="ECO:0000313" key="3">
    <source>
        <dbReference type="Proteomes" id="UP000655443"/>
    </source>
</evidence>
<dbReference type="Proteomes" id="UP000655443">
    <property type="component" value="Unassembled WGS sequence"/>
</dbReference>
<feature type="compositionally biased region" description="Basic and acidic residues" evidence="1">
    <location>
        <begin position="195"/>
        <end position="208"/>
    </location>
</feature>
<proteinExistence type="predicted"/>
<evidence type="ECO:0000256" key="1">
    <source>
        <dbReference type="SAM" id="MobiDB-lite"/>
    </source>
</evidence>
<protein>
    <submittedName>
        <fullName evidence="2">Uncharacterized protein</fullName>
    </submittedName>
</protein>
<dbReference type="AlphaFoldDB" id="A0A918YT20"/>
<reference evidence="2" key="2">
    <citation type="submission" date="2020-09" db="EMBL/GenBank/DDBJ databases">
        <authorList>
            <person name="Sun Q."/>
            <person name="Ohkuma M."/>
        </authorList>
    </citation>
    <scope>NUCLEOTIDE SEQUENCE</scope>
    <source>
        <strain evidence="2">JCM 4714</strain>
    </source>
</reference>
<comment type="caution">
    <text evidence="2">The sequence shown here is derived from an EMBL/GenBank/DDBJ whole genome shotgun (WGS) entry which is preliminary data.</text>
</comment>
<name>A0A918YT20_9ACTN</name>